<feature type="compositionally biased region" description="Basic and acidic residues" evidence="2">
    <location>
        <begin position="78"/>
        <end position="87"/>
    </location>
</feature>
<evidence type="ECO:0000313" key="3">
    <source>
        <dbReference type="EMBL" id="GGX06253.1"/>
    </source>
</evidence>
<dbReference type="Pfam" id="PF05834">
    <property type="entry name" value="Lycopene_cycl"/>
    <property type="match status" value="1"/>
</dbReference>
<gene>
    <name evidence="3" type="ORF">GCM10010383_40350</name>
</gene>
<proteinExistence type="inferred from homology"/>
<protein>
    <recommendedName>
        <fullName evidence="5">Glucose-methanol-choline oxidoreductase N-terminal domain-containing protein</fullName>
    </recommendedName>
</protein>
<dbReference type="InterPro" id="IPR036188">
    <property type="entry name" value="FAD/NAD-bd_sf"/>
</dbReference>
<dbReference type="InterPro" id="IPR012132">
    <property type="entry name" value="GMC_OxRdtase"/>
</dbReference>
<dbReference type="Gene3D" id="3.30.560.10">
    <property type="entry name" value="Glucose Oxidase, domain 3"/>
    <property type="match status" value="1"/>
</dbReference>
<comment type="caution">
    <text evidence="3">The sequence shown here is derived from an EMBL/GenBank/DDBJ whole genome shotgun (WGS) entry which is preliminary data.</text>
</comment>
<dbReference type="PANTHER" id="PTHR11552">
    <property type="entry name" value="GLUCOSE-METHANOL-CHOLINE GMC OXIDOREDUCTASE"/>
    <property type="match status" value="1"/>
</dbReference>
<accession>A0ABQ2X9H3</accession>
<dbReference type="Proteomes" id="UP000617743">
    <property type="component" value="Unassembled WGS sequence"/>
</dbReference>
<comment type="similarity">
    <text evidence="1">Belongs to the GMC oxidoreductase family.</text>
</comment>
<evidence type="ECO:0008006" key="5">
    <source>
        <dbReference type="Google" id="ProtNLM"/>
    </source>
</evidence>
<evidence type="ECO:0000256" key="1">
    <source>
        <dbReference type="ARBA" id="ARBA00010790"/>
    </source>
</evidence>
<organism evidence="3 4">
    <name type="scientific">Streptomyces lomondensis</name>
    <dbReference type="NCBI Taxonomy" id="68229"/>
    <lineage>
        <taxon>Bacteria</taxon>
        <taxon>Bacillati</taxon>
        <taxon>Actinomycetota</taxon>
        <taxon>Actinomycetes</taxon>
        <taxon>Kitasatosporales</taxon>
        <taxon>Streptomycetaceae</taxon>
        <taxon>Streptomyces</taxon>
    </lineage>
</organism>
<dbReference type="PANTHER" id="PTHR11552:SF152">
    <property type="entry name" value="OXIDASE (CODA), PUTATIVE (AFU_ORTHOLOGUE AFUA_8G04090)-RELATED"/>
    <property type="match status" value="1"/>
</dbReference>
<evidence type="ECO:0000313" key="4">
    <source>
        <dbReference type="Proteomes" id="UP000617743"/>
    </source>
</evidence>
<reference evidence="4" key="1">
    <citation type="journal article" date="2019" name="Int. J. Syst. Evol. Microbiol.">
        <title>The Global Catalogue of Microorganisms (GCM) 10K type strain sequencing project: providing services to taxonomists for standard genome sequencing and annotation.</title>
        <authorList>
            <consortium name="The Broad Institute Genomics Platform"/>
            <consortium name="The Broad Institute Genome Sequencing Center for Infectious Disease"/>
            <person name="Wu L."/>
            <person name="Ma J."/>
        </authorList>
    </citation>
    <scope>NUCLEOTIDE SEQUENCE [LARGE SCALE GENOMIC DNA]</scope>
    <source>
        <strain evidence="4">JCM 4866</strain>
    </source>
</reference>
<dbReference type="Gene3D" id="3.50.50.60">
    <property type="entry name" value="FAD/NAD(P)-binding domain"/>
    <property type="match status" value="1"/>
</dbReference>
<keyword evidence="4" id="KW-1185">Reference proteome</keyword>
<name>A0ABQ2X9H3_9ACTN</name>
<dbReference type="SUPFAM" id="SSF51905">
    <property type="entry name" value="FAD/NAD(P)-binding domain"/>
    <property type="match status" value="1"/>
</dbReference>
<feature type="region of interest" description="Disordered" evidence="2">
    <location>
        <begin position="76"/>
        <end position="128"/>
    </location>
</feature>
<dbReference type="RefSeq" id="WP_372487531.1">
    <property type="nucleotide sequence ID" value="NZ_BMWC01000005.1"/>
</dbReference>
<sequence length="128" mass="13672">MATAPAHGTESAYDYVIVGGGTAGCVLAARLSEDSECRVCVVEGGPSDVGDERVLRLRNRVNLLGSGFDYGCTTVEQPRGKSHDDWGSRGCSGWTRRRSWPLRPGWRPGGRRGAGPAEDDPGRSPGRE</sequence>
<evidence type="ECO:0000256" key="2">
    <source>
        <dbReference type="SAM" id="MobiDB-lite"/>
    </source>
</evidence>
<dbReference type="EMBL" id="BMWC01000005">
    <property type="protein sequence ID" value="GGX06253.1"/>
    <property type="molecule type" value="Genomic_DNA"/>
</dbReference>